<protein>
    <submittedName>
        <fullName evidence="7">Aste57867_21023 protein</fullName>
    </submittedName>
</protein>
<comment type="subcellular location">
    <subcellularLocation>
        <location evidence="1">Nucleus</location>
    </subcellularLocation>
</comment>
<keyword evidence="8" id="KW-1185">Reference proteome</keyword>
<dbReference type="EMBL" id="VJMH01006956">
    <property type="protein sequence ID" value="KAF0687167.1"/>
    <property type="molecule type" value="Genomic_DNA"/>
</dbReference>
<sequence length="209" mass="23173">MDTNNDSWSGLDDKDDFLSVCASVATGAWPASATSNETSIAAIPATSPAFDAIDSTLPYLERLHTMLEECSVEIAAWTNHGTAFAIFNPAAFEEAILPRYFQSVKFASFLRQLNSYRFVKSKTTAYFEFRHNSFVRHRPDLLHSIKRQHRVRPSRAKAASPTASELRASMAALQRTVRGFKADVEETRHLLQAMLDTETQGAPPSTTTG</sequence>
<dbReference type="InterPro" id="IPR036388">
    <property type="entry name" value="WH-like_DNA-bd_sf"/>
</dbReference>
<dbReference type="Pfam" id="PF00447">
    <property type="entry name" value="HSF_DNA-bind"/>
    <property type="match status" value="1"/>
</dbReference>
<evidence type="ECO:0000259" key="5">
    <source>
        <dbReference type="SMART" id="SM00415"/>
    </source>
</evidence>
<dbReference type="GO" id="GO:0003700">
    <property type="term" value="F:DNA-binding transcription factor activity"/>
    <property type="evidence" value="ECO:0007669"/>
    <property type="project" value="InterPro"/>
</dbReference>
<dbReference type="InterPro" id="IPR000232">
    <property type="entry name" value="HSF_DNA-bd"/>
</dbReference>
<dbReference type="OrthoDB" id="71610at2759"/>
<keyword evidence="2" id="KW-0238">DNA-binding</keyword>
<evidence type="ECO:0000313" key="8">
    <source>
        <dbReference type="Proteomes" id="UP000332933"/>
    </source>
</evidence>
<accession>A0A485LGF9</accession>
<evidence type="ECO:0000256" key="4">
    <source>
        <dbReference type="RuleBase" id="RU004020"/>
    </source>
</evidence>
<dbReference type="PANTHER" id="PTHR10015">
    <property type="entry name" value="HEAT SHOCK TRANSCRIPTION FACTOR"/>
    <property type="match status" value="1"/>
</dbReference>
<dbReference type="PANTHER" id="PTHR10015:SF206">
    <property type="entry name" value="HSF-TYPE DNA-BINDING DOMAIN-CONTAINING PROTEIN"/>
    <property type="match status" value="1"/>
</dbReference>
<dbReference type="EMBL" id="CAADRA010006982">
    <property type="protein sequence ID" value="VFT97698.1"/>
    <property type="molecule type" value="Genomic_DNA"/>
</dbReference>
<name>A0A485LGF9_9STRA</name>
<dbReference type="Proteomes" id="UP000332933">
    <property type="component" value="Unassembled WGS sequence"/>
</dbReference>
<proteinExistence type="inferred from homology"/>
<keyword evidence="3" id="KW-0539">Nucleus</keyword>
<dbReference type="GO" id="GO:0005634">
    <property type="term" value="C:nucleus"/>
    <property type="evidence" value="ECO:0007669"/>
    <property type="project" value="UniProtKB-SubCell"/>
</dbReference>
<evidence type="ECO:0000256" key="1">
    <source>
        <dbReference type="ARBA" id="ARBA00004123"/>
    </source>
</evidence>
<evidence type="ECO:0000313" key="6">
    <source>
        <dbReference type="EMBL" id="KAF0687167.1"/>
    </source>
</evidence>
<evidence type="ECO:0000256" key="2">
    <source>
        <dbReference type="ARBA" id="ARBA00023125"/>
    </source>
</evidence>
<dbReference type="AlphaFoldDB" id="A0A485LGF9"/>
<dbReference type="SMART" id="SM00415">
    <property type="entry name" value="HSF"/>
    <property type="match status" value="1"/>
</dbReference>
<feature type="domain" description="HSF-type DNA-binding" evidence="5">
    <location>
        <begin position="55"/>
        <end position="148"/>
    </location>
</feature>
<dbReference type="InterPro" id="IPR036390">
    <property type="entry name" value="WH_DNA-bd_sf"/>
</dbReference>
<dbReference type="SUPFAM" id="SSF46785">
    <property type="entry name" value="Winged helix' DNA-binding domain"/>
    <property type="match status" value="1"/>
</dbReference>
<reference evidence="7 8" key="1">
    <citation type="submission" date="2019-03" db="EMBL/GenBank/DDBJ databases">
        <authorList>
            <person name="Gaulin E."/>
            <person name="Dumas B."/>
        </authorList>
    </citation>
    <scope>NUCLEOTIDE SEQUENCE [LARGE SCALE GENOMIC DNA]</scope>
    <source>
        <strain evidence="7">CBS 568.67</strain>
    </source>
</reference>
<organism evidence="7 8">
    <name type="scientific">Aphanomyces stellatus</name>
    <dbReference type="NCBI Taxonomy" id="120398"/>
    <lineage>
        <taxon>Eukaryota</taxon>
        <taxon>Sar</taxon>
        <taxon>Stramenopiles</taxon>
        <taxon>Oomycota</taxon>
        <taxon>Saprolegniomycetes</taxon>
        <taxon>Saprolegniales</taxon>
        <taxon>Verrucalvaceae</taxon>
        <taxon>Aphanomyces</taxon>
    </lineage>
</organism>
<evidence type="ECO:0000256" key="3">
    <source>
        <dbReference type="ARBA" id="ARBA00023242"/>
    </source>
</evidence>
<comment type="similarity">
    <text evidence="4">Belongs to the HSF family.</text>
</comment>
<gene>
    <name evidence="7" type="primary">Aste57867_21023</name>
    <name evidence="6" type="ORF">As57867_020955</name>
    <name evidence="7" type="ORF">ASTE57867_21023</name>
</gene>
<reference evidence="6" key="2">
    <citation type="submission" date="2019-06" db="EMBL/GenBank/DDBJ databases">
        <title>Genomics analysis of Aphanomyces spp. identifies a new class of oomycete effector associated with host adaptation.</title>
        <authorList>
            <person name="Gaulin E."/>
        </authorList>
    </citation>
    <scope>NUCLEOTIDE SEQUENCE</scope>
    <source>
        <strain evidence="6">CBS 578.67</strain>
    </source>
</reference>
<evidence type="ECO:0000313" key="7">
    <source>
        <dbReference type="EMBL" id="VFT97698.1"/>
    </source>
</evidence>
<dbReference type="GO" id="GO:0043565">
    <property type="term" value="F:sequence-specific DNA binding"/>
    <property type="evidence" value="ECO:0007669"/>
    <property type="project" value="InterPro"/>
</dbReference>
<dbReference type="Gene3D" id="1.10.10.10">
    <property type="entry name" value="Winged helix-like DNA-binding domain superfamily/Winged helix DNA-binding domain"/>
    <property type="match status" value="1"/>
</dbReference>